<evidence type="ECO:0000313" key="1">
    <source>
        <dbReference type="EMBL" id="PTX48690.1"/>
    </source>
</evidence>
<dbReference type="RefSeq" id="WP_108129520.1">
    <property type="nucleotide sequence ID" value="NZ_QBKP01000009.1"/>
</dbReference>
<comment type="caution">
    <text evidence="1">The sequence shown here is derived from an EMBL/GenBank/DDBJ whole genome shotgun (WGS) entry which is preliminary data.</text>
</comment>
<dbReference type="EMBL" id="QBKP01000009">
    <property type="protein sequence ID" value="PTX48690.1"/>
    <property type="molecule type" value="Genomic_DNA"/>
</dbReference>
<organism evidence="1 2">
    <name type="scientific">Gemmobacter caeni</name>
    <dbReference type="NCBI Taxonomy" id="589035"/>
    <lineage>
        <taxon>Bacteria</taxon>
        <taxon>Pseudomonadati</taxon>
        <taxon>Pseudomonadota</taxon>
        <taxon>Alphaproteobacteria</taxon>
        <taxon>Rhodobacterales</taxon>
        <taxon>Paracoccaceae</taxon>
        <taxon>Gemmobacter</taxon>
    </lineage>
</organism>
<dbReference type="InterPro" id="IPR008949">
    <property type="entry name" value="Isoprenoid_synthase_dom_sf"/>
</dbReference>
<dbReference type="Gene3D" id="1.10.600.10">
    <property type="entry name" value="Farnesyl Diphosphate Synthase"/>
    <property type="match status" value="1"/>
</dbReference>
<dbReference type="Proteomes" id="UP000244224">
    <property type="component" value="Unassembled WGS sequence"/>
</dbReference>
<proteinExistence type="predicted"/>
<keyword evidence="2" id="KW-1185">Reference proteome</keyword>
<reference evidence="1 2" key="1">
    <citation type="submission" date="2018-04" db="EMBL/GenBank/DDBJ databases">
        <title>Genomic Encyclopedia of Archaeal and Bacterial Type Strains, Phase II (KMG-II): from individual species to whole genera.</title>
        <authorList>
            <person name="Goeker M."/>
        </authorList>
    </citation>
    <scope>NUCLEOTIDE SEQUENCE [LARGE SCALE GENOMIC DNA]</scope>
    <source>
        <strain evidence="1 2">DSM 21823</strain>
    </source>
</reference>
<dbReference type="AlphaFoldDB" id="A0A2T6AY08"/>
<name>A0A2T6AY08_9RHOB</name>
<dbReference type="OrthoDB" id="9814909at2"/>
<dbReference type="SUPFAM" id="SSF48576">
    <property type="entry name" value="Terpenoid synthases"/>
    <property type="match status" value="1"/>
</dbReference>
<dbReference type="InterPro" id="IPR002060">
    <property type="entry name" value="Squ/phyt_synthse"/>
</dbReference>
<gene>
    <name evidence="1" type="ORF">C8N34_109200</name>
</gene>
<accession>A0A2T6AY08</accession>
<dbReference type="Pfam" id="PF00494">
    <property type="entry name" value="SQS_PSY"/>
    <property type="match status" value="1"/>
</dbReference>
<sequence length="250" mass="26844">MSEACAEIVQRADPERFAALMAAPVADRPALAVLYAFNAEVARAPWASKEPMIAEMRLQWWRDAVEAAAAGGGQPHEVMTPLGNMIRDKGLPVEALDGMVAARQWDVWREPHADAAALWRYLEETGGALLWLAAKALGAPDRAEPAARSLGAAQALANYLRAVPQLETLGRIPLVDGTPAGVAALAREGLARLDTVRGPIPRGAALAAFLTRPVLAFAAQEPARVADGSLDLSEFTRRKRLLWQSLTGRF</sequence>
<protein>
    <submittedName>
        <fullName evidence="1">Squalene/phytoene synthase</fullName>
    </submittedName>
</protein>
<evidence type="ECO:0000313" key="2">
    <source>
        <dbReference type="Proteomes" id="UP000244224"/>
    </source>
</evidence>